<dbReference type="RefSeq" id="YP_010668076.1">
    <property type="nucleotide sequence ID" value="NC_070953.1"/>
</dbReference>
<dbReference type="GeneID" id="77944217"/>
<evidence type="ECO:0000313" key="1">
    <source>
        <dbReference type="EMBL" id="AZS06530.1"/>
    </source>
</evidence>
<protein>
    <submittedName>
        <fullName evidence="1">Uncharacterized protein</fullName>
    </submittedName>
</protein>
<dbReference type="Proteomes" id="UP000286786">
    <property type="component" value="Genome"/>
</dbReference>
<dbReference type="KEGG" id="vg:77944217"/>
<reference evidence="1 2" key="1">
    <citation type="submission" date="2018-11" db="EMBL/GenBank/DDBJ databases">
        <title>Isolation and Complete Genome Sequence of a Novel Alteromonas Phage ZP6.</title>
        <authorList>
            <person name="Han J."/>
        </authorList>
    </citation>
    <scope>NUCLEOTIDE SEQUENCE [LARGE SCALE GENOMIC DNA]</scope>
</reference>
<keyword evidence="2" id="KW-1185">Reference proteome</keyword>
<accession>A0A3S9U8D8</accession>
<evidence type="ECO:0000313" key="2">
    <source>
        <dbReference type="Proteomes" id="UP000286786"/>
    </source>
</evidence>
<name>A0A3S9U8D8_9CAUD</name>
<organism evidence="1 2">
    <name type="scientific">Alteromonas phage ZP6</name>
    <dbReference type="NCBI Taxonomy" id="2492447"/>
    <lineage>
        <taxon>Viruses</taxon>
        <taxon>Duplodnaviria</taxon>
        <taxon>Heunggongvirae</taxon>
        <taxon>Uroviricota</taxon>
        <taxon>Caudoviricetes</taxon>
        <taxon>Mareflavirus</taxon>
        <taxon>Mareflavirus ZP6</taxon>
    </lineage>
</organism>
<sequence>MNEERDFYAEVRQLVEEWADDLGGDIDSVRSEVETILDDAEEEFS</sequence>
<dbReference type="EMBL" id="MK203850">
    <property type="protein sequence ID" value="AZS06530.1"/>
    <property type="molecule type" value="Genomic_DNA"/>
</dbReference>
<proteinExistence type="predicted"/>